<keyword evidence="4" id="KW-1133">Transmembrane helix</keyword>
<evidence type="ECO:0000313" key="6">
    <source>
        <dbReference type="Proteomes" id="UP000838686"/>
    </source>
</evidence>
<dbReference type="InterPro" id="IPR050222">
    <property type="entry name" value="MATE_MdtK"/>
</dbReference>
<comment type="caution">
    <text evidence="5">The sequence shown here is derived from an EMBL/GenBank/DDBJ whole genome shotgun (WGS) entry which is preliminary data.</text>
</comment>
<proteinExistence type="inferred from homology"/>
<protein>
    <recommendedName>
        <fullName evidence="3">Multidrug-efflux transporter</fullName>
    </recommendedName>
</protein>
<dbReference type="Proteomes" id="UP000838686">
    <property type="component" value="Unassembled WGS sequence"/>
</dbReference>
<name>A0ABM9CJ43_9BACL</name>
<feature type="transmembrane region" description="Helical" evidence="4">
    <location>
        <begin position="77"/>
        <end position="98"/>
    </location>
</feature>
<evidence type="ECO:0000256" key="2">
    <source>
        <dbReference type="ARBA" id="ARBA00022448"/>
    </source>
</evidence>
<keyword evidence="2" id="KW-0813">Transport</keyword>
<sequence>MSVFCRHYCSGGLGSGFLIKVSAYLQIFDGLLNYYAGGLRGIGDTTFLLRISFLVSWLLFVPLAYICIFVLDMGSLGAWLALYSFLLVFGIAVMVRFYRTDWNAVKLKQAEGGH</sequence>
<accession>A0ABM9CJ43</accession>
<evidence type="ECO:0000256" key="3">
    <source>
        <dbReference type="ARBA" id="ARBA00031636"/>
    </source>
</evidence>
<evidence type="ECO:0000313" key="5">
    <source>
        <dbReference type="EMBL" id="CAH1214124.1"/>
    </source>
</evidence>
<comment type="similarity">
    <text evidence="1">Belongs to the multi antimicrobial extrusion (MATE) (TC 2.A.66.1) family.</text>
</comment>
<feature type="transmembrane region" description="Helical" evidence="4">
    <location>
        <begin position="47"/>
        <end position="71"/>
    </location>
</feature>
<keyword evidence="4" id="KW-0472">Membrane</keyword>
<gene>
    <name evidence="5" type="ORF">PAECIP111893_03777</name>
</gene>
<feature type="transmembrane region" description="Helical" evidence="4">
    <location>
        <begin position="17"/>
        <end position="35"/>
    </location>
</feature>
<dbReference type="PANTHER" id="PTHR43298">
    <property type="entry name" value="MULTIDRUG RESISTANCE PROTEIN NORM-RELATED"/>
    <property type="match status" value="1"/>
</dbReference>
<keyword evidence="6" id="KW-1185">Reference proteome</keyword>
<dbReference type="PANTHER" id="PTHR43298:SF2">
    <property type="entry name" value="FMN_FAD EXPORTER YEEO-RELATED"/>
    <property type="match status" value="1"/>
</dbReference>
<evidence type="ECO:0000256" key="4">
    <source>
        <dbReference type="SAM" id="Phobius"/>
    </source>
</evidence>
<keyword evidence="4" id="KW-0812">Transmembrane</keyword>
<evidence type="ECO:0000256" key="1">
    <source>
        <dbReference type="ARBA" id="ARBA00010199"/>
    </source>
</evidence>
<dbReference type="EMBL" id="CAKMMF010000022">
    <property type="protein sequence ID" value="CAH1214124.1"/>
    <property type="molecule type" value="Genomic_DNA"/>
</dbReference>
<organism evidence="5 6">
    <name type="scientific">Paenibacillus plantiphilus</name>
    <dbReference type="NCBI Taxonomy" id="2905650"/>
    <lineage>
        <taxon>Bacteria</taxon>
        <taxon>Bacillati</taxon>
        <taxon>Bacillota</taxon>
        <taxon>Bacilli</taxon>
        <taxon>Bacillales</taxon>
        <taxon>Paenibacillaceae</taxon>
        <taxon>Paenibacillus</taxon>
    </lineage>
</organism>
<reference evidence="5" key="1">
    <citation type="submission" date="2022-01" db="EMBL/GenBank/DDBJ databases">
        <authorList>
            <person name="Criscuolo A."/>
        </authorList>
    </citation>
    <scope>NUCLEOTIDE SEQUENCE</scope>
    <source>
        <strain evidence="5">CIP111893</strain>
    </source>
</reference>